<dbReference type="Pfam" id="PF08279">
    <property type="entry name" value="HTH_11"/>
    <property type="match status" value="1"/>
</dbReference>
<dbReference type="InterPro" id="IPR036390">
    <property type="entry name" value="WH_DNA-bd_sf"/>
</dbReference>
<feature type="domain" description="Helix-turn-helix type 11" evidence="4">
    <location>
        <begin position="8"/>
        <end position="59"/>
    </location>
</feature>
<keyword evidence="6" id="KW-1185">Reference proteome</keyword>
<evidence type="ECO:0000256" key="1">
    <source>
        <dbReference type="ARBA" id="ARBA00023015"/>
    </source>
</evidence>
<feature type="region of interest" description="Disordered" evidence="3">
    <location>
        <begin position="524"/>
        <end position="548"/>
    </location>
</feature>
<accession>A0A1N6Q7L9</accession>
<dbReference type="PANTHER" id="PTHR30185">
    <property type="entry name" value="CRYPTIC BETA-GLUCOSIDE BGL OPERON ANTITERMINATOR"/>
    <property type="match status" value="1"/>
</dbReference>
<dbReference type="Gene3D" id="3.40.930.10">
    <property type="entry name" value="Mannitol-specific EII, Chain A"/>
    <property type="match status" value="1"/>
</dbReference>
<protein>
    <submittedName>
        <fullName evidence="5">Transcriptional antiterminator, BglG family</fullName>
    </submittedName>
</protein>
<name>A0A1N6Q7L9_9SPIO</name>
<dbReference type="InterPro" id="IPR016152">
    <property type="entry name" value="PTrfase/Anion_transptr"/>
</dbReference>
<keyword evidence="2" id="KW-0804">Transcription</keyword>
<dbReference type="OrthoDB" id="366124at2"/>
<dbReference type="EMBL" id="FTMS01000004">
    <property type="protein sequence ID" value="SIQ12537.1"/>
    <property type="molecule type" value="Genomic_DNA"/>
</dbReference>
<dbReference type="PANTHER" id="PTHR30185:SF18">
    <property type="entry name" value="TRANSCRIPTIONAL REGULATOR MTLR"/>
    <property type="match status" value="1"/>
</dbReference>
<evidence type="ECO:0000259" key="4">
    <source>
        <dbReference type="Pfam" id="PF08279"/>
    </source>
</evidence>
<sequence length="699" mass="75965">MEDRFPLILQLLSGETDYITIERIAEITGAGVRTIHRDIERLERSLALRGIRLERRRGYGVRLIDALPGDFSPGVADHPARAGVASRRPFLILLYLIASGRWIKISELAHSLMVSDSSVSSDLSVLEPHLAPGVGIGRQKGVGVRLECDEYRARMLFLSVFPRIFPRNLVVRETKRGDYGRVKQERTAAGRLLSSLGIYNPAGQIMRGIAAAEESCGFRFAPSFSSLVYGYMYVVRRRLPELGPVTGIPQSQIETPQLFLDAARIAATAAFGDMLGGPTPGGEIEVLGRLLSAAEAAEIPDIEVSVVTGSIGPGVDAVLERTLTAVEQREHLWLHDDRSLLNYLRMSIAAAVRRVSLGIPRWSEFSNADLVELEQLPNERDDYGLLLDEVLREFGGMLSGAPHLRALLANELGEAGFALSAKLSGLRRRRSADLRVKIMCYEGLGMSSYLAAITRELLPPGALVDTRWAGRLQAEEISTGYDLVISTFPVEIGDTPGIVVTGDTSPQQLRETIAEAVRGLGRRVISPKSSDTPGPASPPGPPKGSGAFDSAALSLPTIMNMVYGFFVAELPANADATVVAVEYLTRRGDCDPQQLQADFERRESYGSLVFEEYNIQILHCRSKGVPEPRAGVLRCGATLPTVLVLVAPPSTPAPQTQVLSELVVALSDHPGFAHHLIHSDRAEIQTALLSLFGRRALLP</sequence>
<dbReference type="RefSeq" id="WP_076488011.1">
    <property type="nucleotide sequence ID" value="NZ_FTMS01000004.1"/>
</dbReference>
<dbReference type="SUPFAM" id="SSF55804">
    <property type="entry name" value="Phoshotransferase/anion transport protein"/>
    <property type="match status" value="1"/>
</dbReference>
<dbReference type="InterPro" id="IPR013196">
    <property type="entry name" value="HTH_11"/>
</dbReference>
<keyword evidence="1" id="KW-0805">Transcription regulation</keyword>
<evidence type="ECO:0000313" key="6">
    <source>
        <dbReference type="Proteomes" id="UP000186400"/>
    </source>
</evidence>
<organism evidence="5 6">
    <name type="scientific">Alkalispirochaeta americana</name>
    <dbReference type="NCBI Taxonomy" id="159291"/>
    <lineage>
        <taxon>Bacteria</taxon>
        <taxon>Pseudomonadati</taxon>
        <taxon>Spirochaetota</taxon>
        <taxon>Spirochaetia</taxon>
        <taxon>Spirochaetales</taxon>
        <taxon>Spirochaetaceae</taxon>
        <taxon>Alkalispirochaeta</taxon>
    </lineage>
</organism>
<dbReference type="Proteomes" id="UP000186400">
    <property type="component" value="Unassembled WGS sequence"/>
</dbReference>
<dbReference type="InterPro" id="IPR036388">
    <property type="entry name" value="WH-like_DNA-bd_sf"/>
</dbReference>
<dbReference type="AlphaFoldDB" id="A0A1N6Q7L9"/>
<reference evidence="5 6" key="1">
    <citation type="submission" date="2017-01" db="EMBL/GenBank/DDBJ databases">
        <authorList>
            <person name="Mah S.A."/>
            <person name="Swanson W.J."/>
            <person name="Moy G.W."/>
            <person name="Vacquier V.D."/>
        </authorList>
    </citation>
    <scope>NUCLEOTIDE SEQUENCE [LARGE SCALE GENOMIC DNA]</scope>
    <source>
        <strain evidence="5 6">ASpG1</strain>
    </source>
</reference>
<proteinExistence type="predicted"/>
<dbReference type="Gene3D" id="1.10.10.10">
    <property type="entry name" value="Winged helix-like DNA-binding domain superfamily/Winged helix DNA-binding domain"/>
    <property type="match status" value="1"/>
</dbReference>
<dbReference type="STRING" id="159291.SAMN05920897_10444"/>
<evidence type="ECO:0000313" key="5">
    <source>
        <dbReference type="EMBL" id="SIQ12537.1"/>
    </source>
</evidence>
<dbReference type="InterPro" id="IPR050661">
    <property type="entry name" value="BglG_antiterminators"/>
</dbReference>
<dbReference type="SUPFAM" id="SSF46785">
    <property type="entry name" value="Winged helix' DNA-binding domain"/>
    <property type="match status" value="1"/>
</dbReference>
<evidence type="ECO:0000256" key="3">
    <source>
        <dbReference type="SAM" id="MobiDB-lite"/>
    </source>
</evidence>
<gene>
    <name evidence="5" type="ORF">SAMN05920897_10444</name>
</gene>
<evidence type="ECO:0000256" key="2">
    <source>
        <dbReference type="ARBA" id="ARBA00023163"/>
    </source>
</evidence>